<keyword evidence="1" id="KW-1133">Transmembrane helix</keyword>
<evidence type="ECO:0000256" key="1">
    <source>
        <dbReference type="SAM" id="Phobius"/>
    </source>
</evidence>
<name>A0ABW3BXL1_9FLAO</name>
<comment type="caution">
    <text evidence="2">The sequence shown here is derived from an EMBL/GenBank/DDBJ whole genome shotgun (WGS) entry which is preliminary data.</text>
</comment>
<keyword evidence="1" id="KW-0812">Transmembrane</keyword>
<feature type="transmembrane region" description="Helical" evidence="1">
    <location>
        <begin position="67"/>
        <end position="90"/>
    </location>
</feature>
<keyword evidence="1" id="KW-0472">Membrane</keyword>
<proteinExistence type="predicted"/>
<dbReference type="EMBL" id="JBHTIB010000014">
    <property type="protein sequence ID" value="MFD0836857.1"/>
    <property type="molecule type" value="Genomic_DNA"/>
</dbReference>
<evidence type="ECO:0000313" key="3">
    <source>
        <dbReference type="Proteomes" id="UP001597011"/>
    </source>
</evidence>
<protein>
    <submittedName>
        <fullName evidence="2">Uncharacterized protein</fullName>
    </submittedName>
</protein>
<evidence type="ECO:0000313" key="2">
    <source>
        <dbReference type="EMBL" id="MFD0836857.1"/>
    </source>
</evidence>
<dbReference type="Proteomes" id="UP001597011">
    <property type="component" value="Unassembled WGS sequence"/>
</dbReference>
<gene>
    <name evidence="2" type="ORF">ACFQ0I_13850</name>
</gene>
<organism evidence="2 3">
    <name type="scientific">Mariniflexile aquimaris</name>
    <dbReference type="NCBI Taxonomy" id="881009"/>
    <lineage>
        <taxon>Bacteria</taxon>
        <taxon>Pseudomonadati</taxon>
        <taxon>Bacteroidota</taxon>
        <taxon>Flavobacteriia</taxon>
        <taxon>Flavobacteriales</taxon>
        <taxon>Flavobacteriaceae</taxon>
        <taxon>Mariniflexile</taxon>
    </lineage>
</organism>
<feature type="transmembrane region" description="Helical" evidence="1">
    <location>
        <begin position="34"/>
        <end position="55"/>
    </location>
</feature>
<keyword evidence="3" id="KW-1185">Reference proteome</keyword>
<dbReference type="RefSeq" id="WP_379943234.1">
    <property type="nucleotide sequence ID" value="NZ_JBHTIB010000014.1"/>
</dbReference>
<sequence length="96" mass="10528">MKPSNKRLIGILLFVTILLAIPLIAMQFSNEVNWTLSDFVVAATLLFGAGLLLELVLRHLKKPKNRILLVAIIIVLLLIIWIELAVGIFGTPLAGS</sequence>
<reference evidence="3" key="1">
    <citation type="journal article" date="2019" name="Int. J. Syst. Evol. Microbiol.">
        <title>The Global Catalogue of Microorganisms (GCM) 10K type strain sequencing project: providing services to taxonomists for standard genome sequencing and annotation.</title>
        <authorList>
            <consortium name="The Broad Institute Genomics Platform"/>
            <consortium name="The Broad Institute Genome Sequencing Center for Infectious Disease"/>
            <person name="Wu L."/>
            <person name="Ma J."/>
        </authorList>
    </citation>
    <scope>NUCLEOTIDE SEQUENCE [LARGE SCALE GENOMIC DNA]</scope>
    <source>
        <strain evidence="3">CCUG 60529</strain>
    </source>
</reference>
<accession>A0ABW3BXL1</accession>
<feature type="transmembrane region" description="Helical" evidence="1">
    <location>
        <begin position="7"/>
        <end position="28"/>
    </location>
</feature>